<protein>
    <recommendedName>
        <fullName evidence="2">Multidrug resistance protein MdtA-like C-terminal permuted SH3 domain-containing protein</fullName>
    </recommendedName>
</protein>
<feature type="transmembrane region" description="Helical" evidence="1">
    <location>
        <begin position="12"/>
        <end position="30"/>
    </location>
</feature>
<dbReference type="Pfam" id="PF25967">
    <property type="entry name" value="RND-MFP_C"/>
    <property type="match status" value="1"/>
</dbReference>
<dbReference type="InterPro" id="IPR058627">
    <property type="entry name" value="MdtA-like_C"/>
</dbReference>
<keyword evidence="1" id="KW-0812">Transmembrane</keyword>
<dbReference type="SUPFAM" id="SSF111369">
    <property type="entry name" value="HlyD-like secretion proteins"/>
    <property type="match status" value="1"/>
</dbReference>
<dbReference type="PANTHER" id="PTHR30469">
    <property type="entry name" value="MULTIDRUG RESISTANCE PROTEIN MDTA"/>
    <property type="match status" value="1"/>
</dbReference>
<dbReference type="EMBL" id="JAVMBO010000007">
    <property type="protein sequence ID" value="MDS1309845.1"/>
    <property type="molecule type" value="Genomic_DNA"/>
</dbReference>
<gene>
    <name evidence="3" type="ORF">RKA07_06940</name>
</gene>
<dbReference type="Gene3D" id="2.40.30.170">
    <property type="match status" value="1"/>
</dbReference>
<keyword evidence="1" id="KW-1133">Transmembrane helix</keyword>
<evidence type="ECO:0000256" key="1">
    <source>
        <dbReference type="SAM" id="Phobius"/>
    </source>
</evidence>
<name>A0ABU2HGU4_9GAMM</name>
<keyword evidence="1" id="KW-0472">Membrane</keyword>
<proteinExistence type="predicted"/>
<organism evidence="3 4">
    <name type="scientific">Marinobacter xiaoshiensis</name>
    <dbReference type="NCBI Taxonomy" id="3073652"/>
    <lineage>
        <taxon>Bacteria</taxon>
        <taxon>Pseudomonadati</taxon>
        <taxon>Pseudomonadota</taxon>
        <taxon>Gammaproteobacteria</taxon>
        <taxon>Pseudomonadales</taxon>
        <taxon>Marinobacteraceae</taxon>
        <taxon>Marinobacter</taxon>
    </lineage>
</organism>
<accession>A0ABU2HGU4</accession>
<dbReference type="Gene3D" id="2.40.420.20">
    <property type="match status" value="1"/>
</dbReference>
<dbReference type="RefSeq" id="WP_200200912.1">
    <property type="nucleotide sequence ID" value="NZ_JAVMBO010000007.1"/>
</dbReference>
<dbReference type="Proteomes" id="UP001267407">
    <property type="component" value="Unassembled WGS sequence"/>
</dbReference>
<sequence>MALRQFGNRKALALVGLIGGVLLIALLVFLREGPAHNETSSQPLHLTVIEVQPMPFKLTARGFGITRPVQTWQAVANVAGRVVHRHPELNSGTLLPAGTLLLALDPGRYQLAIAETEAELASLAAEQAKLAAEAQNTRHLIQLERERLALSEGELSRIERLLKTGAVSRSRLDEQLRATLSQRQLVQSLDNQLSLLPSRQQYLDAQIQRANTRMEQGQQDLQDTRFIAPYDLRVRAVEVEEHQYAGLGQPLFLADGIEQAEIEAQVPLTMLRRLMSAVSKPDNSQEPALDITEKFEFLAIQSEVQLTGFPAVRWPATVSRVASGLDPGTRSGRVVVTVDQPYSLVQLPERPALQRDMHVQVNFAADSPTSMLAVPSSALHQGEVYILGEDNLLQRRPVEVAFEQNGLAVIESGLAAGELLITDDPVPAITGMKVEPHRNEDLEKHLQRRALGIAQ</sequence>
<dbReference type="Gene3D" id="2.40.50.100">
    <property type="match status" value="1"/>
</dbReference>
<dbReference type="PANTHER" id="PTHR30469:SF11">
    <property type="entry name" value="BLL4320 PROTEIN"/>
    <property type="match status" value="1"/>
</dbReference>
<keyword evidence="4" id="KW-1185">Reference proteome</keyword>
<reference evidence="3" key="1">
    <citation type="submission" date="2023-09" db="EMBL/GenBank/DDBJ databases">
        <title>Marinobacter sediminicola sp. nov. and Marinobacter maritimum sp. nov., isolated from marine sediment.</title>
        <authorList>
            <person name="An J."/>
        </authorList>
    </citation>
    <scope>NUCLEOTIDE SEQUENCE</scope>
    <source>
        <strain evidence="3">F60267</strain>
    </source>
</reference>
<evidence type="ECO:0000259" key="2">
    <source>
        <dbReference type="Pfam" id="PF25967"/>
    </source>
</evidence>
<dbReference type="Gene3D" id="1.10.287.470">
    <property type="entry name" value="Helix hairpin bin"/>
    <property type="match status" value="1"/>
</dbReference>
<evidence type="ECO:0000313" key="3">
    <source>
        <dbReference type="EMBL" id="MDS1309845.1"/>
    </source>
</evidence>
<evidence type="ECO:0000313" key="4">
    <source>
        <dbReference type="Proteomes" id="UP001267407"/>
    </source>
</evidence>
<comment type="caution">
    <text evidence="3">The sequence shown here is derived from an EMBL/GenBank/DDBJ whole genome shotgun (WGS) entry which is preliminary data.</text>
</comment>
<feature type="domain" description="Multidrug resistance protein MdtA-like C-terminal permuted SH3" evidence="2">
    <location>
        <begin position="374"/>
        <end position="423"/>
    </location>
</feature>